<accession>A0A381WPA7</accession>
<reference evidence="1" key="1">
    <citation type="submission" date="2018-05" db="EMBL/GenBank/DDBJ databases">
        <authorList>
            <person name="Lanie J.A."/>
            <person name="Ng W.-L."/>
            <person name="Kazmierczak K.M."/>
            <person name="Andrzejewski T.M."/>
            <person name="Davidsen T.M."/>
            <person name="Wayne K.J."/>
            <person name="Tettelin H."/>
            <person name="Glass J.I."/>
            <person name="Rusch D."/>
            <person name="Podicherti R."/>
            <person name="Tsui H.-C.T."/>
            <person name="Winkler M.E."/>
        </authorList>
    </citation>
    <scope>NUCLEOTIDE SEQUENCE</scope>
</reference>
<name>A0A381WPA7_9ZZZZ</name>
<dbReference type="AlphaFoldDB" id="A0A381WPA7"/>
<organism evidence="1">
    <name type="scientific">marine metagenome</name>
    <dbReference type="NCBI Taxonomy" id="408172"/>
    <lineage>
        <taxon>unclassified sequences</taxon>
        <taxon>metagenomes</taxon>
        <taxon>ecological metagenomes</taxon>
    </lineage>
</organism>
<protein>
    <recommendedName>
        <fullName evidence="2">Alginate export domain-containing protein</fullName>
    </recommendedName>
</protein>
<gene>
    <name evidence="1" type="ORF">METZ01_LOCUS106975</name>
</gene>
<evidence type="ECO:0000313" key="1">
    <source>
        <dbReference type="EMBL" id="SVA54121.1"/>
    </source>
</evidence>
<dbReference type="EMBL" id="UINC01012385">
    <property type="protein sequence ID" value="SVA54121.1"/>
    <property type="molecule type" value="Genomic_DNA"/>
</dbReference>
<sequence>MLVGSFKKILFFVLIFYSLQLFAKDFDIEVSGNVQSGYKLYDHYSFSPYFDQNKTQDFSAIARIIFEGVIQDQYSYELHAVQAYNYSNLKTGIGGRDISMLSVDLSDDWINDTDRSAHSYIDRANIKYSTQNLDFQIGRLAASFGKPTFWNLFDYYGSAYLGQEYKAGIDALKIDKAFGNFSGITAVINEQNVLSSSGSYLENNAAQSYQWLGANKKIGLLLKGYTNYQDVDYALLYKREPEGHRLGLEIDGEMGTINLYNEITYLWGSEKISMPSSYQGNLIKNHFMNVLGASYHFDNNLDVTAEHLFNEMGDPDNLDASDIRRKNGVSTSLNNNLSAILMSYEFTPLLMSKYDAKLAWDDSSHQHNFSFIKSVTENIDLTIGGQLNFGNRPNGSNWQNPKLQSEYGSLSNIYYLELKRYF</sequence>
<evidence type="ECO:0008006" key="2">
    <source>
        <dbReference type="Google" id="ProtNLM"/>
    </source>
</evidence>
<proteinExistence type="predicted"/>